<protein>
    <submittedName>
        <fullName evidence="1">Uncharacterized protein</fullName>
    </submittedName>
</protein>
<reference evidence="1" key="2">
    <citation type="journal article" date="2015" name="Fish Shellfish Immunol.">
        <title>Early steps in the European eel (Anguilla anguilla)-Vibrio vulnificus interaction in the gills: Role of the RtxA13 toxin.</title>
        <authorList>
            <person name="Callol A."/>
            <person name="Pajuelo D."/>
            <person name="Ebbesson L."/>
            <person name="Teles M."/>
            <person name="MacKenzie S."/>
            <person name="Amaro C."/>
        </authorList>
    </citation>
    <scope>NUCLEOTIDE SEQUENCE</scope>
</reference>
<accession>A0A0E9TI24</accession>
<sequence>MICVHPEPPEEPLSKDSLFLFLLPTYMHHTNDFRRKCSMNSDMFWWLPRV</sequence>
<organism evidence="1">
    <name type="scientific">Anguilla anguilla</name>
    <name type="common">European freshwater eel</name>
    <name type="synonym">Muraena anguilla</name>
    <dbReference type="NCBI Taxonomy" id="7936"/>
    <lineage>
        <taxon>Eukaryota</taxon>
        <taxon>Metazoa</taxon>
        <taxon>Chordata</taxon>
        <taxon>Craniata</taxon>
        <taxon>Vertebrata</taxon>
        <taxon>Euteleostomi</taxon>
        <taxon>Actinopterygii</taxon>
        <taxon>Neopterygii</taxon>
        <taxon>Teleostei</taxon>
        <taxon>Anguilliformes</taxon>
        <taxon>Anguillidae</taxon>
        <taxon>Anguilla</taxon>
    </lineage>
</organism>
<dbReference type="EMBL" id="GBXM01055351">
    <property type="protein sequence ID" value="JAH53226.1"/>
    <property type="molecule type" value="Transcribed_RNA"/>
</dbReference>
<reference evidence="1" key="1">
    <citation type="submission" date="2014-11" db="EMBL/GenBank/DDBJ databases">
        <authorList>
            <person name="Amaro Gonzalez C."/>
        </authorList>
    </citation>
    <scope>NUCLEOTIDE SEQUENCE</scope>
</reference>
<name>A0A0E9TI24_ANGAN</name>
<evidence type="ECO:0000313" key="1">
    <source>
        <dbReference type="EMBL" id="JAH53226.1"/>
    </source>
</evidence>
<proteinExistence type="predicted"/>
<dbReference type="AlphaFoldDB" id="A0A0E9TI24"/>